<dbReference type="RefSeq" id="WP_164005721.1">
    <property type="nucleotide sequence ID" value="NZ_JAAIKD010000009.1"/>
</dbReference>
<evidence type="ECO:0000313" key="1">
    <source>
        <dbReference type="EMBL" id="NEV95027.1"/>
    </source>
</evidence>
<name>A0A6B3R7F8_9FLAO</name>
<dbReference type="Proteomes" id="UP000478505">
    <property type="component" value="Unassembled WGS sequence"/>
</dbReference>
<organism evidence="1 2">
    <name type="scientific">Psychroflexus aurantiacus</name>
    <dbReference type="NCBI Taxonomy" id="2709310"/>
    <lineage>
        <taxon>Bacteria</taxon>
        <taxon>Pseudomonadati</taxon>
        <taxon>Bacteroidota</taxon>
        <taxon>Flavobacteriia</taxon>
        <taxon>Flavobacteriales</taxon>
        <taxon>Flavobacteriaceae</taxon>
        <taxon>Psychroflexus</taxon>
    </lineage>
</organism>
<comment type="caution">
    <text evidence="1">The sequence shown here is derived from an EMBL/GenBank/DDBJ whole genome shotgun (WGS) entry which is preliminary data.</text>
</comment>
<dbReference type="AlphaFoldDB" id="A0A6B3R7F8"/>
<accession>A0A6B3R7F8</accession>
<proteinExistence type="predicted"/>
<keyword evidence="2" id="KW-1185">Reference proteome</keyword>
<sequence length="118" mass="13849">MILSPPKKEQLLSFIKSHYVDYHDVRLLIAKDLEEDITTQMEEDETLSFDDALKRTYKTYGVIGFSDASEAYMNKINTYFYKKVLLKILRDELLKAYQEHFLSEKLSTHSNLSKSNSE</sequence>
<gene>
    <name evidence="1" type="ORF">G3567_12860</name>
</gene>
<protein>
    <submittedName>
        <fullName evidence="1">Uncharacterized protein</fullName>
    </submittedName>
</protein>
<reference evidence="1 2" key="1">
    <citation type="submission" date="2020-02" db="EMBL/GenBank/DDBJ databases">
        <title>Flavobacteriaceae Psychroflexus bacterium YR1-1, complete genome.</title>
        <authorList>
            <person name="Li Y."/>
            <person name="Wu S."/>
        </authorList>
    </citation>
    <scope>NUCLEOTIDE SEQUENCE [LARGE SCALE GENOMIC DNA]</scope>
    <source>
        <strain evidence="1 2">YR1-1</strain>
    </source>
</reference>
<evidence type="ECO:0000313" key="2">
    <source>
        <dbReference type="Proteomes" id="UP000478505"/>
    </source>
</evidence>
<dbReference type="EMBL" id="JAAIKD010000009">
    <property type="protein sequence ID" value="NEV95027.1"/>
    <property type="molecule type" value="Genomic_DNA"/>
</dbReference>